<protein>
    <submittedName>
        <fullName evidence="1">Uncharacterized protein</fullName>
    </submittedName>
</protein>
<dbReference type="Proteomes" id="UP000001515">
    <property type="component" value="Segment"/>
</dbReference>
<evidence type="ECO:0000313" key="1">
    <source>
        <dbReference type="EMBL" id="CAR63334.1"/>
    </source>
</evidence>
<organism evidence="1 2">
    <name type="scientific">Synechococcus phage S-RSM4</name>
    <dbReference type="NCBI Taxonomy" id="555387"/>
    <lineage>
        <taxon>Viruses</taxon>
        <taxon>Duplodnaviria</taxon>
        <taxon>Heunggongvirae</taxon>
        <taxon>Uroviricota</taxon>
        <taxon>Caudoviricetes</taxon>
        <taxon>Pantevenvirales</taxon>
        <taxon>Kyanoviridae</taxon>
        <taxon>Gibbetvirus</taxon>
        <taxon>Gibbetvirus rsm4</taxon>
    </lineage>
</organism>
<dbReference type="EMBL" id="FM207411">
    <property type="protein sequence ID" value="CAR63334.1"/>
    <property type="molecule type" value="Genomic_DNA"/>
</dbReference>
<evidence type="ECO:0000313" key="2">
    <source>
        <dbReference type="Proteomes" id="UP000001515"/>
    </source>
</evidence>
<dbReference type="RefSeq" id="YP_003097371.1">
    <property type="nucleotide sequence ID" value="NC_013085.1"/>
</dbReference>
<sequence length="78" mass="8998">MFAEDYQWEKVINTKVSSRGSLTSIVCLNTGEVKLFALDVEEKEVGFNLIPKEVEVSNALVFRWNTFGELDDVKFEFF</sequence>
<keyword evidence="2" id="KW-1185">Reference proteome</keyword>
<dbReference type="GeneID" id="8303347"/>
<reference evidence="1 2" key="1">
    <citation type="journal article" date="2009" name="Environ. Microbiol.">
        <title>Comparative genomics of marine cyanomyoviruses reveals the widespread occurrence of Synechococcus host genes localized to a hyperplastic region: implications for mechanisms of cyanophage evolution.</title>
        <authorList>
            <person name="Millard A.D."/>
            <person name="Zwirglmaier K."/>
            <person name="Downey M.J."/>
            <person name="Mann N.H."/>
            <person name="Scanlan D.J."/>
        </authorList>
    </citation>
    <scope>NUCLEOTIDE SEQUENCE</scope>
</reference>
<name>C7BVA5_9CAUD</name>
<gene>
    <name evidence="1" type="ORF">SRSM4_137</name>
</gene>
<accession>C7BVA5</accession>
<proteinExistence type="predicted"/>
<dbReference type="KEGG" id="vg:8303347"/>